<dbReference type="InterPro" id="IPR050223">
    <property type="entry name" value="D-isomer_2-hydroxyacid_DH"/>
</dbReference>
<dbReference type="GO" id="GO:0016618">
    <property type="term" value="F:hydroxypyruvate reductase [NAD(P)H] activity"/>
    <property type="evidence" value="ECO:0007669"/>
    <property type="project" value="TreeGrafter"/>
</dbReference>
<dbReference type="AlphaFoldDB" id="A0A1H5Q0S3"/>
<name>A0A1H5Q0S3_9ACTN</name>
<dbReference type="Pfam" id="PF02826">
    <property type="entry name" value="2-Hacid_dh_C"/>
    <property type="match status" value="1"/>
</dbReference>
<proteinExistence type="predicted"/>
<dbReference type="PANTHER" id="PTHR10996">
    <property type="entry name" value="2-HYDROXYACID DEHYDROGENASE-RELATED"/>
    <property type="match status" value="1"/>
</dbReference>
<dbReference type="GO" id="GO:0030267">
    <property type="term" value="F:glyoxylate reductase (NADPH) activity"/>
    <property type="evidence" value="ECO:0007669"/>
    <property type="project" value="TreeGrafter"/>
</dbReference>
<organism evidence="4 5">
    <name type="scientific">Jiangella alba</name>
    <dbReference type="NCBI Taxonomy" id="561176"/>
    <lineage>
        <taxon>Bacteria</taxon>
        <taxon>Bacillati</taxon>
        <taxon>Actinomycetota</taxon>
        <taxon>Actinomycetes</taxon>
        <taxon>Jiangellales</taxon>
        <taxon>Jiangellaceae</taxon>
        <taxon>Jiangella</taxon>
    </lineage>
</organism>
<dbReference type="SUPFAM" id="SSF51735">
    <property type="entry name" value="NAD(P)-binding Rossmann-fold domains"/>
    <property type="match status" value="1"/>
</dbReference>
<gene>
    <name evidence="4" type="ORF">SAMN04488561_6908</name>
</gene>
<dbReference type="PANTHER" id="PTHR10996:SF178">
    <property type="entry name" value="2-HYDROXYACID DEHYDROGENASE YGL185C-RELATED"/>
    <property type="match status" value="1"/>
</dbReference>
<sequence length="332" mass="35433">MTDLKVYVAIRPDEFDRLYTPEAQQRLHSLARIELATGEGRVALPDDVASGYDVVLTSWSTAPFRPEVVRGPRLRLAAHTAGSVRGLFPRATLEDGLRLTQGGAAAMAPAVAELAVTLVLALLRNLHRHDRELWTSRDWAAARVPELGRSFSARRVGIVGLSRVGRHFASMARGLGVSAVAAYDPYADPASAGGVELVGLDELFATCDVVSVHAPSTDETRHLVGARQLAALPDGAIVVNTARSWSVDQDALLREVASGRLLAGLDVFDEEPLTPDSGFLGLPNVIVTPHVAGGTVEARHQQGDIVVDELGRFAAGAPLRHEVTADAYDRLA</sequence>
<evidence type="ECO:0000259" key="3">
    <source>
        <dbReference type="Pfam" id="PF02826"/>
    </source>
</evidence>
<evidence type="ECO:0000256" key="2">
    <source>
        <dbReference type="ARBA" id="ARBA00023027"/>
    </source>
</evidence>
<dbReference type="RefSeq" id="WP_069111402.1">
    <property type="nucleotide sequence ID" value="NZ_FNUC01000004.1"/>
</dbReference>
<dbReference type="InterPro" id="IPR006140">
    <property type="entry name" value="D-isomer_DH_NAD-bd"/>
</dbReference>
<protein>
    <submittedName>
        <fullName evidence="4">Phosphoglycerate dehydrogenase</fullName>
    </submittedName>
</protein>
<dbReference type="EMBL" id="FNUC01000004">
    <property type="protein sequence ID" value="SEF18837.1"/>
    <property type="molecule type" value="Genomic_DNA"/>
</dbReference>
<keyword evidence="1" id="KW-0560">Oxidoreductase</keyword>
<dbReference type="CDD" id="cd12167">
    <property type="entry name" value="2-Hacid_dh_8"/>
    <property type="match status" value="1"/>
</dbReference>
<dbReference type="InterPro" id="IPR029753">
    <property type="entry name" value="D-isomer_DH_CS"/>
</dbReference>
<evidence type="ECO:0000313" key="4">
    <source>
        <dbReference type="EMBL" id="SEF18837.1"/>
    </source>
</evidence>
<dbReference type="Proteomes" id="UP000181980">
    <property type="component" value="Unassembled WGS sequence"/>
</dbReference>
<evidence type="ECO:0000256" key="1">
    <source>
        <dbReference type="ARBA" id="ARBA00023002"/>
    </source>
</evidence>
<dbReference type="InterPro" id="IPR036291">
    <property type="entry name" value="NAD(P)-bd_dom_sf"/>
</dbReference>
<dbReference type="GO" id="GO:0005829">
    <property type="term" value="C:cytosol"/>
    <property type="evidence" value="ECO:0007669"/>
    <property type="project" value="TreeGrafter"/>
</dbReference>
<feature type="domain" description="D-isomer specific 2-hydroxyacid dehydrogenase NAD-binding" evidence="3">
    <location>
        <begin position="117"/>
        <end position="292"/>
    </location>
</feature>
<dbReference type="Gene3D" id="3.40.50.720">
    <property type="entry name" value="NAD(P)-binding Rossmann-like Domain"/>
    <property type="match status" value="2"/>
</dbReference>
<dbReference type="PROSITE" id="PS00670">
    <property type="entry name" value="D_2_HYDROXYACID_DH_2"/>
    <property type="match status" value="1"/>
</dbReference>
<dbReference type="GO" id="GO:0051287">
    <property type="term" value="F:NAD binding"/>
    <property type="evidence" value="ECO:0007669"/>
    <property type="project" value="InterPro"/>
</dbReference>
<keyword evidence="2" id="KW-0520">NAD</keyword>
<evidence type="ECO:0000313" key="5">
    <source>
        <dbReference type="Proteomes" id="UP000181980"/>
    </source>
</evidence>
<accession>A0A1H5Q0S3</accession>
<reference evidence="5" key="1">
    <citation type="submission" date="2016-10" db="EMBL/GenBank/DDBJ databases">
        <authorList>
            <person name="Varghese N."/>
            <person name="Submissions S."/>
        </authorList>
    </citation>
    <scope>NUCLEOTIDE SEQUENCE [LARGE SCALE GENOMIC DNA]</scope>
    <source>
        <strain evidence="5">DSM 45237</strain>
    </source>
</reference>
<keyword evidence="5" id="KW-1185">Reference proteome</keyword>
<dbReference type="STRING" id="561176.SAMN04488561_6908"/>